<name>A0ABU5PHT5_9BACL</name>
<organism evidence="1 2">
    <name type="scientific">Paenibacillus phoenicis</name>
    <dbReference type="NCBI Taxonomy" id="554117"/>
    <lineage>
        <taxon>Bacteria</taxon>
        <taxon>Bacillati</taxon>
        <taxon>Bacillota</taxon>
        <taxon>Bacilli</taxon>
        <taxon>Bacillales</taxon>
        <taxon>Paenibacillaceae</taxon>
        <taxon>Paenibacillus</taxon>
    </lineage>
</organism>
<dbReference type="EMBL" id="JAYERP010000001">
    <property type="protein sequence ID" value="MEA3569436.1"/>
    <property type="molecule type" value="Genomic_DNA"/>
</dbReference>
<comment type="caution">
    <text evidence="1">The sequence shown here is derived from an EMBL/GenBank/DDBJ whole genome shotgun (WGS) entry which is preliminary data.</text>
</comment>
<dbReference type="RefSeq" id="WP_323076504.1">
    <property type="nucleotide sequence ID" value="NZ_CBCSKM010000005.1"/>
</dbReference>
<proteinExistence type="predicted"/>
<evidence type="ECO:0000313" key="1">
    <source>
        <dbReference type="EMBL" id="MEA3569436.1"/>
    </source>
</evidence>
<keyword evidence="2" id="KW-1185">Reference proteome</keyword>
<accession>A0ABU5PHT5</accession>
<dbReference type="Proteomes" id="UP001292216">
    <property type="component" value="Unassembled WGS sequence"/>
</dbReference>
<protein>
    <submittedName>
        <fullName evidence="1">Uncharacterized protein</fullName>
    </submittedName>
</protein>
<evidence type="ECO:0000313" key="2">
    <source>
        <dbReference type="Proteomes" id="UP001292216"/>
    </source>
</evidence>
<gene>
    <name evidence="1" type="ORF">U9M73_05415</name>
</gene>
<sequence>MEEIIWRQLEFGTAIYRYSEGARGTATAGEGRAMYNKIIQGL</sequence>
<reference evidence="1 2" key="1">
    <citation type="submission" date="2023-12" db="EMBL/GenBank/DDBJ databases">
        <title>Whole genome sequencing of Paenibacillus phoenicis isolated from the Phoenix Mars Lander spacecraft assembly facility.</title>
        <authorList>
            <person name="Garcia A."/>
            <person name="Venkateswaran K."/>
        </authorList>
    </citation>
    <scope>NUCLEOTIDE SEQUENCE [LARGE SCALE GENOMIC DNA]</scope>
    <source>
        <strain evidence="1 2">3PO2SA</strain>
    </source>
</reference>